<dbReference type="FunFam" id="3.40.50.300:FF:005021">
    <property type="entry name" value="Predicted protein"/>
    <property type="match status" value="1"/>
</dbReference>
<dbReference type="Gene3D" id="3.30.420.110">
    <property type="entry name" value="MutS, connector domain"/>
    <property type="match status" value="1"/>
</dbReference>
<dbReference type="PANTHER" id="PTHR11361">
    <property type="entry name" value="DNA MISMATCH REPAIR PROTEIN MUTS FAMILY MEMBER"/>
    <property type="match status" value="1"/>
</dbReference>
<keyword evidence="4" id="KW-0227">DNA damage</keyword>
<dbReference type="InterPro" id="IPR007860">
    <property type="entry name" value="DNA_mmatch_repair_MutS_con_dom"/>
</dbReference>
<geneLocation type="mitochondrion" evidence="12"/>
<organism evidence="11 13">
    <name type="scientific">Plasmodiophora brassicae</name>
    <name type="common">Clubroot disease agent</name>
    <dbReference type="NCBI Taxonomy" id="37360"/>
    <lineage>
        <taxon>Eukaryota</taxon>
        <taxon>Sar</taxon>
        <taxon>Rhizaria</taxon>
        <taxon>Endomyxa</taxon>
        <taxon>Phytomyxea</taxon>
        <taxon>Plasmodiophorida</taxon>
        <taxon>Plasmodiophoridae</taxon>
        <taxon>Plasmodiophora</taxon>
    </lineage>
</organism>
<dbReference type="SMART" id="SM00534">
    <property type="entry name" value="MUTSac"/>
    <property type="match status" value="1"/>
</dbReference>
<evidence type="ECO:0000256" key="9">
    <source>
        <dbReference type="SAM" id="Coils"/>
    </source>
</evidence>
<dbReference type="Proteomes" id="UP000290189">
    <property type="component" value="Unassembled WGS sequence"/>
</dbReference>
<dbReference type="PIRSF" id="PIRSF005813">
    <property type="entry name" value="MSH2"/>
    <property type="match status" value="1"/>
</dbReference>
<dbReference type="SUPFAM" id="SSF52540">
    <property type="entry name" value="P-loop containing nucleoside triphosphate hydrolases"/>
    <property type="match status" value="1"/>
</dbReference>
<sequence length="891" mass="99092">MATSFEMAVADRAAFSRFYRGLTSSDRTTLFVFRQTDDIYTVFGSDADMVAKEFFQNKSFVRTMAVASKGDDMEVDEGERPGEGLNYVNIFPSRLEKLLMFLVNNKRRDVQLYVSSGQEWLPSIKVDAGCIDGINAFLGQDLSSSDPASAIVMSVRVVTKQQQMKVCVATFDCIVQEFGVCEFLDDGHLTLLESLIGEHAPKEVLLETNAAIQPSVEKMLEQRTSSFEVQPKSAFSTATIEQDLRRLLSGPLEHYLAEMDKKDALGAVASLIRHVKLLSNEHVHGRCSLTSLELHQFMKPLDNNAARSLNVFPSVSDSNTLSSLYGILNKCKTHAGSRLLHQWIRQPLLSVPLINERLDLVSMFLGDQSLCASLRDTFLKRTPDLAKLSSKFRQNKAKLEDCVQLYKFVVEVPICLSILEDIKAIPGAAADLLQTKFIRPLDQAKANMAQFESLIEQSIDLDAVERHEFLINAAFTPELTESKQAKDAITKEIDQIAAETDSHLGMKGKIVANFKDGIGFHLRVSRKDEKLLRGKSQYQVVETRKDGVRFVTTRMRALNREYATVSSVYSELQSEIAKKLISVVGSYCPVIDQFNRILSRLDVLSSFATVADLAPIPYCRPELLPLGDRRISLVRSRHPCLEMQPHVESYIPNDVELDGNRRFQIITGPNMGGKSTYLRQIALTVLMAQMGSYVPCDSATIALCDSVLARVGAGDAQHKGISTFYAEMLEASTMIRTATSNSLIIIDELGRGTSTYDGFGLAWAISDYVAKRVECLGLFATHFHELTELANSCPAVVNRHVTAHASTNSITMLYEVKDGPCDRSFGIHVAEIAQFPSSVIEEARLKAEELERFDSEQRSKDDSLTKQFASIPVDELSDEDLLRQCSTLLSA</sequence>
<reference evidence="11 13" key="1">
    <citation type="submission" date="2015-02" db="EMBL/GenBank/DDBJ databases">
        <authorList>
            <person name="Chooi Y.-H."/>
        </authorList>
    </citation>
    <scope>NUCLEOTIDE SEQUENCE [LARGE SCALE GENOMIC DNA]</scope>
    <source>
        <strain evidence="11">E3</strain>
    </source>
</reference>
<evidence type="ECO:0000256" key="3">
    <source>
        <dbReference type="ARBA" id="ARBA00022741"/>
    </source>
</evidence>
<feature type="domain" description="DNA mismatch repair proteins mutS family" evidence="10">
    <location>
        <begin position="742"/>
        <end position="758"/>
    </location>
</feature>
<dbReference type="Pfam" id="PF05190">
    <property type="entry name" value="MutS_IV"/>
    <property type="match status" value="1"/>
</dbReference>
<dbReference type="Pfam" id="PF05192">
    <property type="entry name" value="MutS_III"/>
    <property type="match status" value="1"/>
</dbReference>
<keyword evidence="9" id="KW-0175">Coiled coil</keyword>
<dbReference type="AlphaFoldDB" id="A0A0G4IZD2"/>
<dbReference type="Gene3D" id="1.10.1420.10">
    <property type="match status" value="2"/>
</dbReference>
<dbReference type="Gene3D" id="3.40.50.300">
    <property type="entry name" value="P-loop containing nucleotide triphosphate hydrolases"/>
    <property type="match status" value="1"/>
</dbReference>
<accession>A0A0G4IZD2</accession>
<dbReference type="EMBL" id="OVEO01000002">
    <property type="protein sequence ID" value="SPQ94064.1"/>
    <property type="molecule type" value="Genomic_DNA"/>
</dbReference>
<dbReference type="PANTHER" id="PTHR11361:SF35">
    <property type="entry name" value="DNA MISMATCH REPAIR PROTEIN MSH2"/>
    <property type="match status" value="1"/>
</dbReference>
<evidence type="ECO:0000256" key="1">
    <source>
        <dbReference type="ARBA" id="ARBA00004123"/>
    </source>
</evidence>
<evidence type="ECO:0000313" key="14">
    <source>
        <dbReference type="Proteomes" id="UP000290189"/>
    </source>
</evidence>
<keyword evidence="13" id="KW-1185">Reference proteome</keyword>
<dbReference type="GO" id="GO:0006298">
    <property type="term" value="P:mismatch repair"/>
    <property type="evidence" value="ECO:0007669"/>
    <property type="project" value="InterPro"/>
</dbReference>
<dbReference type="PROSITE" id="PS00486">
    <property type="entry name" value="DNA_MISMATCH_REPAIR_2"/>
    <property type="match status" value="1"/>
</dbReference>
<dbReference type="OrthoDB" id="295033at2759"/>
<dbReference type="NCBIfam" id="NF003810">
    <property type="entry name" value="PRK05399.1"/>
    <property type="match status" value="1"/>
</dbReference>
<evidence type="ECO:0000256" key="5">
    <source>
        <dbReference type="ARBA" id="ARBA00022840"/>
    </source>
</evidence>
<evidence type="ECO:0000313" key="13">
    <source>
        <dbReference type="Proteomes" id="UP000039324"/>
    </source>
</evidence>
<dbReference type="GO" id="GO:0006312">
    <property type="term" value="P:mitotic recombination"/>
    <property type="evidence" value="ECO:0007669"/>
    <property type="project" value="TreeGrafter"/>
</dbReference>
<proteinExistence type="inferred from homology"/>
<evidence type="ECO:0000259" key="10">
    <source>
        <dbReference type="PROSITE" id="PS00486"/>
    </source>
</evidence>
<dbReference type="Gene3D" id="3.40.1170.10">
    <property type="entry name" value="DNA repair protein MutS, domain I"/>
    <property type="match status" value="1"/>
</dbReference>
<dbReference type="GO" id="GO:0005524">
    <property type="term" value="F:ATP binding"/>
    <property type="evidence" value="ECO:0007669"/>
    <property type="project" value="UniProtKB-KW"/>
</dbReference>
<feature type="coiled-coil region" evidence="9">
    <location>
        <begin position="441"/>
        <end position="499"/>
    </location>
</feature>
<keyword evidence="8" id="KW-0539">Nucleus</keyword>
<dbReference type="InterPro" id="IPR036187">
    <property type="entry name" value="DNA_mismatch_repair_MutS_sf"/>
</dbReference>
<evidence type="ECO:0000256" key="4">
    <source>
        <dbReference type="ARBA" id="ARBA00022763"/>
    </source>
</evidence>
<comment type="similarity">
    <text evidence="2">Belongs to the DNA mismatch repair MutS family.</text>
</comment>
<dbReference type="InterPro" id="IPR027417">
    <property type="entry name" value="P-loop_NTPase"/>
</dbReference>
<dbReference type="InterPro" id="IPR011184">
    <property type="entry name" value="DNA_mismatch_repair_Msh2"/>
</dbReference>
<dbReference type="OMA" id="LVRFPQK"/>
<dbReference type="Pfam" id="PF00488">
    <property type="entry name" value="MutS_V"/>
    <property type="match status" value="1"/>
</dbReference>
<name>A0A0G4IZD2_PLABS</name>
<keyword evidence="12" id="KW-0496">Mitochondrion</keyword>
<dbReference type="InterPro" id="IPR045076">
    <property type="entry name" value="MutS"/>
</dbReference>
<dbReference type="SMART" id="SM00533">
    <property type="entry name" value="MUTSd"/>
    <property type="match status" value="1"/>
</dbReference>
<keyword evidence="3" id="KW-0547">Nucleotide-binding</keyword>
<dbReference type="SUPFAM" id="SSF48334">
    <property type="entry name" value="DNA repair protein MutS, domain III"/>
    <property type="match status" value="1"/>
</dbReference>
<evidence type="ECO:0000313" key="12">
    <source>
        <dbReference type="EMBL" id="SPQ94064.1"/>
    </source>
</evidence>
<keyword evidence="5" id="KW-0067">ATP-binding</keyword>
<dbReference type="GO" id="GO:0140664">
    <property type="term" value="F:ATP-dependent DNA damage sensor activity"/>
    <property type="evidence" value="ECO:0007669"/>
    <property type="project" value="InterPro"/>
</dbReference>
<comment type="subcellular location">
    <subcellularLocation>
        <location evidence="1">Nucleus</location>
    </subcellularLocation>
</comment>
<evidence type="ECO:0000313" key="11">
    <source>
        <dbReference type="EMBL" id="CEP00431.1"/>
    </source>
</evidence>
<dbReference type="EMBL" id="CDSF01000101">
    <property type="protein sequence ID" value="CEP00431.1"/>
    <property type="molecule type" value="Genomic_DNA"/>
</dbReference>
<dbReference type="InterPro" id="IPR007861">
    <property type="entry name" value="DNA_mismatch_repair_MutS_clamp"/>
</dbReference>
<dbReference type="InterPro" id="IPR016151">
    <property type="entry name" value="DNA_mismatch_repair_MutS_N"/>
</dbReference>
<gene>
    <name evidence="11" type="ORF">PBRA_001485</name>
    <name evidence="12" type="ORF">PLBR_LOCUS1279</name>
</gene>
<keyword evidence="7" id="KW-0234">DNA repair</keyword>
<evidence type="ECO:0000256" key="6">
    <source>
        <dbReference type="ARBA" id="ARBA00023125"/>
    </source>
</evidence>
<dbReference type="InterPro" id="IPR000432">
    <property type="entry name" value="DNA_mismatch_repair_MutS_C"/>
</dbReference>
<dbReference type="InterPro" id="IPR036678">
    <property type="entry name" value="MutS_con_dom_sf"/>
</dbReference>
<dbReference type="Pfam" id="PF05188">
    <property type="entry name" value="MutS_II"/>
    <property type="match status" value="1"/>
</dbReference>
<evidence type="ECO:0000256" key="8">
    <source>
        <dbReference type="ARBA" id="ARBA00023242"/>
    </source>
</evidence>
<protein>
    <recommendedName>
        <fullName evidence="10">DNA mismatch repair proteins mutS family domain-containing protein</fullName>
    </recommendedName>
</protein>
<evidence type="ECO:0000256" key="2">
    <source>
        <dbReference type="ARBA" id="ARBA00006271"/>
    </source>
</evidence>
<dbReference type="GO" id="GO:0030983">
    <property type="term" value="F:mismatched DNA binding"/>
    <property type="evidence" value="ECO:0007669"/>
    <property type="project" value="InterPro"/>
</dbReference>
<dbReference type="InterPro" id="IPR007696">
    <property type="entry name" value="DNA_mismatch_repair_MutS_core"/>
</dbReference>
<dbReference type="Proteomes" id="UP000039324">
    <property type="component" value="Unassembled WGS sequence"/>
</dbReference>
<dbReference type="GO" id="GO:0032301">
    <property type="term" value="C:MutSalpha complex"/>
    <property type="evidence" value="ECO:0007669"/>
    <property type="project" value="TreeGrafter"/>
</dbReference>
<dbReference type="STRING" id="37360.A0A0G4IZD2"/>
<reference evidence="12 14" key="2">
    <citation type="submission" date="2018-03" db="EMBL/GenBank/DDBJ databases">
        <authorList>
            <person name="Fogelqvist J."/>
        </authorList>
    </citation>
    <scope>NUCLEOTIDE SEQUENCE [LARGE SCALE GENOMIC DNA]</scope>
</reference>
<keyword evidence="6" id="KW-0238">DNA-binding</keyword>
<evidence type="ECO:0000256" key="7">
    <source>
        <dbReference type="ARBA" id="ARBA00023204"/>
    </source>
</evidence>